<gene>
    <name evidence="2" type="ORF">M9Y10_034663</name>
</gene>
<comment type="caution">
    <text evidence="2">The sequence shown here is derived from an EMBL/GenBank/DDBJ whole genome shotgun (WGS) entry which is preliminary data.</text>
</comment>
<dbReference type="Gene3D" id="2.40.50.90">
    <property type="match status" value="4"/>
</dbReference>
<dbReference type="SMART" id="SM00318">
    <property type="entry name" value="SNc"/>
    <property type="match status" value="3"/>
</dbReference>
<dbReference type="InterPro" id="IPR016071">
    <property type="entry name" value="Staphylococal_nuclease_OB-fold"/>
</dbReference>
<proteinExistence type="predicted"/>
<dbReference type="Pfam" id="PF00565">
    <property type="entry name" value="SNase"/>
    <property type="match status" value="2"/>
</dbReference>
<feature type="domain" description="TNase-like" evidence="1">
    <location>
        <begin position="3"/>
        <end position="157"/>
    </location>
</feature>
<accession>A0ABR2KGH5</accession>
<evidence type="ECO:0000313" key="2">
    <source>
        <dbReference type="EMBL" id="KAK8889908.1"/>
    </source>
</evidence>
<dbReference type="Proteomes" id="UP001470230">
    <property type="component" value="Unassembled WGS sequence"/>
</dbReference>
<keyword evidence="3" id="KW-1185">Reference proteome</keyword>
<name>A0ABR2KGH5_9EUKA</name>
<dbReference type="PROSITE" id="PS50830">
    <property type="entry name" value="TNASE_3"/>
    <property type="match status" value="1"/>
</dbReference>
<evidence type="ECO:0000313" key="3">
    <source>
        <dbReference type="Proteomes" id="UP001470230"/>
    </source>
</evidence>
<evidence type="ECO:0000259" key="1">
    <source>
        <dbReference type="PROSITE" id="PS50830"/>
    </source>
</evidence>
<dbReference type="InterPro" id="IPR035437">
    <property type="entry name" value="SNase_OB-fold_sf"/>
</dbReference>
<dbReference type="EMBL" id="JAPFFF010000005">
    <property type="protein sequence ID" value="KAK8889908.1"/>
    <property type="molecule type" value="Genomic_DNA"/>
</dbReference>
<protein>
    <recommendedName>
        <fullName evidence="1">TNase-like domain-containing protein</fullName>
    </recommendedName>
</protein>
<dbReference type="SUPFAM" id="SSF50199">
    <property type="entry name" value="Staphylococcal nuclease"/>
    <property type="match status" value="4"/>
</dbReference>
<dbReference type="PANTHER" id="PTHR12302:SF2">
    <property type="entry name" value="STAPHYLOCOCCAL NUCLEASE DOMAIN-CONTAINING PROTEIN 1"/>
    <property type="match status" value="1"/>
</dbReference>
<sequence length="848" mass="94644">MTSNFRGIVDGILSGDSLIIRFLPPCKVPIQIISLEHLVAPKFGLPDGEIKDEPFGYDSWNFLRKLCIGKRVLVSPSFKDTKYTRFHPSFGHLPISFTSVCLYDEEQKNPDVGILATRAGWVKLRSHSTNSNSSTYLSTLRAEEEAAKNAKVGIWSPEQGFVRQLPVPFTDEDIFSQREFKAIVKGVINATTLSLFLLPRHLQVQIQLAGCKPPRQTNDSNNLANEAKQTSIRTFLHREITIRICQKSEMNPNQKGEPSYVGCLIGAPDTRIVKLISDGLAIYYPKTADFAPNADLYIQAEMQAKNSKRNIWANAPATQPKELKEFTGTCTSIRSSSSLFLTNGEEKHIYFLSSVKVPYFFYNGGGGGADVLGFEAREFLRNNYHGKQIRAVPNGYASNRDYATLYCGSVCINEEICRVGLSKHSEPFVGSPSERDSQIKAAEEEAKNKKIGLFADTLPAPITITDISQFSMKSKAQEYFSELQGKTLNVIIEHVAAGSKFHVYIPDRGLYIRTGINGLLPSSMKDKFGNEAKLFCQQNFMQCSAEINIQEIDISGSFLSEIIVLTKDNQRINIGKELIKKGLAEIHPKISAADPELVQLQKEAIANGLGIWGDKTRHLRELHYGTVEKVKVISVWNPITYAIQFFGNQIETIEQTLVQPLNPLSSEDIRQLHLNDCIAVKTKVETVTSSDLNGVENIFRARIESFDETNTKITSVKLIDLALDSKDFTEVFKLPDELISIEPQSRTIRLGCLSLARTDKNEQDMDIVKNVVTDAVLYMHLMYDDEMPNVLLTDKPNVDSGSLNAYLLSLGVGNYINHDVHEGMQEIANQLSTIHPESAAPEENNTDQ</sequence>
<dbReference type="PANTHER" id="PTHR12302">
    <property type="entry name" value="EBNA2 BINDING PROTEIN P100"/>
    <property type="match status" value="1"/>
</dbReference>
<reference evidence="2 3" key="1">
    <citation type="submission" date="2024-04" db="EMBL/GenBank/DDBJ databases">
        <title>Tritrichomonas musculus Genome.</title>
        <authorList>
            <person name="Alves-Ferreira E."/>
            <person name="Grigg M."/>
            <person name="Lorenzi H."/>
            <person name="Galac M."/>
        </authorList>
    </citation>
    <scope>NUCLEOTIDE SEQUENCE [LARGE SCALE GENOMIC DNA]</scope>
    <source>
        <strain evidence="2 3">EAF2021</strain>
    </source>
</reference>
<organism evidence="2 3">
    <name type="scientific">Tritrichomonas musculus</name>
    <dbReference type="NCBI Taxonomy" id="1915356"/>
    <lineage>
        <taxon>Eukaryota</taxon>
        <taxon>Metamonada</taxon>
        <taxon>Parabasalia</taxon>
        <taxon>Tritrichomonadida</taxon>
        <taxon>Tritrichomonadidae</taxon>
        <taxon>Tritrichomonas</taxon>
    </lineage>
</organism>